<dbReference type="Proteomes" id="UP001218218">
    <property type="component" value="Unassembled WGS sequence"/>
</dbReference>
<evidence type="ECO:0000313" key="3">
    <source>
        <dbReference type="Proteomes" id="UP001218218"/>
    </source>
</evidence>
<feature type="region of interest" description="Disordered" evidence="1">
    <location>
        <begin position="336"/>
        <end position="359"/>
    </location>
</feature>
<gene>
    <name evidence="2" type="ORF">DFH08DRAFT_808461</name>
</gene>
<keyword evidence="3" id="KW-1185">Reference proteome</keyword>
<evidence type="ECO:0000256" key="1">
    <source>
        <dbReference type="SAM" id="MobiDB-lite"/>
    </source>
</evidence>
<name>A0AAD7A2Q9_9AGAR</name>
<feature type="compositionally biased region" description="Polar residues" evidence="1">
    <location>
        <begin position="1"/>
        <end position="17"/>
    </location>
</feature>
<reference evidence="2" key="1">
    <citation type="submission" date="2023-03" db="EMBL/GenBank/DDBJ databases">
        <title>Massive genome expansion in bonnet fungi (Mycena s.s.) driven by repeated elements and novel gene families across ecological guilds.</title>
        <authorList>
            <consortium name="Lawrence Berkeley National Laboratory"/>
            <person name="Harder C.B."/>
            <person name="Miyauchi S."/>
            <person name="Viragh M."/>
            <person name="Kuo A."/>
            <person name="Thoen E."/>
            <person name="Andreopoulos B."/>
            <person name="Lu D."/>
            <person name="Skrede I."/>
            <person name="Drula E."/>
            <person name="Henrissat B."/>
            <person name="Morin E."/>
            <person name="Kohler A."/>
            <person name="Barry K."/>
            <person name="LaButti K."/>
            <person name="Morin E."/>
            <person name="Salamov A."/>
            <person name="Lipzen A."/>
            <person name="Mereny Z."/>
            <person name="Hegedus B."/>
            <person name="Baldrian P."/>
            <person name="Stursova M."/>
            <person name="Weitz H."/>
            <person name="Taylor A."/>
            <person name="Grigoriev I.V."/>
            <person name="Nagy L.G."/>
            <person name="Martin F."/>
            <person name="Kauserud H."/>
        </authorList>
    </citation>
    <scope>NUCLEOTIDE SEQUENCE</scope>
    <source>
        <strain evidence="2">CBHHK002</strain>
    </source>
</reference>
<proteinExistence type="predicted"/>
<feature type="region of interest" description="Disordered" evidence="1">
    <location>
        <begin position="1"/>
        <end position="35"/>
    </location>
</feature>
<evidence type="ECO:0000313" key="2">
    <source>
        <dbReference type="EMBL" id="KAJ7347678.1"/>
    </source>
</evidence>
<dbReference type="AlphaFoldDB" id="A0AAD7A2Q9"/>
<dbReference type="EMBL" id="JARIHO010000018">
    <property type="protein sequence ID" value="KAJ7347678.1"/>
    <property type="molecule type" value="Genomic_DNA"/>
</dbReference>
<accession>A0AAD7A2Q9</accession>
<organism evidence="2 3">
    <name type="scientific">Mycena albidolilacea</name>
    <dbReference type="NCBI Taxonomy" id="1033008"/>
    <lineage>
        <taxon>Eukaryota</taxon>
        <taxon>Fungi</taxon>
        <taxon>Dikarya</taxon>
        <taxon>Basidiomycota</taxon>
        <taxon>Agaricomycotina</taxon>
        <taxon>Agaricomycetes</taxon>
        <taxon>Agaricomycetidae</taxon>
        <taxon>Agaricales</taxon>
        <taxon>Marasmiineae</taxon>
        <taxon>Mycenaceae</taxon>
        <taxon>Mycena</taxon>
    </lineage>
</organism>
<feature type="compositionally biased region" description="Basic residues" evidence="1">
    <location>
        <begin position="164"/>
        <end position="175"/>
    </location>
</feature>
<protein>
    <submittedName>
        <fullName evidence="2">Uncharacterized protein</fullName>
    </submittedName>
</protein>
<comment type="caution">
    <text evidence="2">The sequence shown here is derived from an EMBL/GenBank/DDBJ whole genome shotgun (WGS) entry which is preliminary data.</text>
</comment>
<feature type="region of interest" description="Disordered" evidence="1">
    <location>
        <begin position="110"/>
        <end position="199"/>
    </location>
</feature>
<sequence>MSNSSLPPFTQNSTPGPAQTGPPLPQSSTAPANFPGIHYDASGRPWFRGPDGTWIGSPHFGRLLHLRSLCFRECLQAAQPPPAPTGPCPFALGHVCAVGGPADPWQFNFPPQHHSIPSGPGRRPLIDPTLLSTLPPLPDDDDGDLSDPSTIAKAPAAKVGGIRQKGHKAKGKKHQYASDSDNNSEAERGAKRGRRRGRRIGPRMIRRSFWILSRGIFPSAGRAGSRLRSASPSGLSCRIACSLLKTKKPTGDANCPPEIKRAHQIETLINEKADTPEISDDSDTMHVALGWIGFAQRRQFPSVFGHLGDVGSAPFEPCTMTKTMKEKLDARPMRILPPQNGIASRDVARNGGTYENPKRMRGTIGRHVQREVCEQRIVYALDGVDSVDGMVPVQFSERYF</sequence>